<dbReference type="EMBL" id="BMMM01000015">
    <property type="protein sequence ID" value="GGN81727.1"/>
    <property type="molecule type" value="Genomic_DNA"/>
</dbReference>
<keyword evidence="2" id="KW-1185">Reference proteome</keyword>
<proteinExistence type="predicted"/>
<evidence type="ECO:0000313" key="1">
    <source>
        <dbReference type="EMBL" id="GGN81727.1"/>
    </source>
</evidence>
<dbReference type="Proteomes" id="UP000600365">
    <property type="component" value="Unassembled WGS sequence"/>
</dbReference>
<dbReference type="AlphaFoldDB" id="A0A917YC59"/>
<organism evidence="1 2">
    <name type="scientific">Streptomyces albiflavescens</name>
    <dbReference type="NCBI Taxonomy" id="1623582"/>
    <lineage>
        <taxon>Bacteria</taxon>
        <taxon>Bacillati</taxon>
        <taxon>Actinomycetota</taxon>
        <taxon>Actinomycetes</taxon>
        <taxon>Kitasatosporales</taxon>
        <taxon>Streptomycetaceae</taxon>
        <taxon>Streptomyces</taxon>
    </lineage>
</organism>
<accession>A0A917YC59</accession>
<comment type="caution">
    <text evidence="1">The sequence shown here is derived from an EMBL/GenBank/DDBJ whole genome shotgun (WGS) entry which is preliminary data.</text>
</comment>
<name>A0A917YC59_9ACTN</name>
<sequence length="76" mass="8407">MQVRAPKEWGFPVAYDEDMRHGLRQFLPGAVVGRYFGGTLPNGDFSIRHEDLLAENPLAGDPDGLPDLDLITRTAL</sequence>
<gene>
    <name evidence="1" type="ORF">GCM10011579_068640</name>
</gene>
<dbReference type="RefSeq" id="WP_189189986.1">
    <property type="nucleotide sequence ID" value="NZ_BMMM01000015.1"/>
</dbReference>
<protein>
    <submittedName>
        <fullName evidence="1">Uncharacterized protein</fullName>
    </submittedName>
</protein>
<evidence type="ECO:0000313" key="2">
    <source>
        <dbReference type="Proteomes" id="UP000600365"/>
    </source>
</evidence>
<reference evidence="1 2" key="1">
    <citation type="journal article" date="2014" name="Int. J. Syst. Evol. Microbiol.">
        <title>Complete genome sequence of Corynebacterium casei LMG S-19264T (=DSM 44701T), isolated from a smear-ripened cheese.</title>
        <authorList>
            <consortium name="US DOE Joint Genome Institute (JGI-PGF)"/>
            <person name="Walter F."/>
            <person name="Albersmeier A."/>
            <person name="Kalinowski J."/>
            <person name="Ruckert C."/>
        </authorList>
    </citation>
    <scope>NUCLEOTIDE SEQUENCE [LARGE SCALE GENOMIC DNA]</scope>
    <source>
        <strain evidence="1 2">CGMCC 4.7111</strain>
    </source>
</reference>